<keyword evidence="2" id="KW-0812">Transmembrane</keyword>
<dbReference type="CDD" id="cd05827">
    <property type="entry name" value="Sortase_C"/>
    <property type="match status" value="1"/>
</dbReference>
<dbReference type="InterPro" id="IPR023365">
    <property type="entry name" value="Sortase_dom-sf"/>
</dbReference>
<feature type="transmembrane region" description="Helical" evidence="2">
    <location>
        <begin position="20"/>
        <end position="38"/>
    </location>
</feature>
<sequence length="305" mass="34458">MVTTAQHRQQPQSTAFRRVVVPALIVLLGLLVMLYPVVASNWNNYQQQEVAKQYEELMKDTDPELLNQQIEAAHDYNRTKVEGPILDPWLAHVNTDMPEYREYLEQLSGQSAMSQVTIPAIDSKLPLYHGTKEETLQRGLGHLYGTALPVGGESTHAVLTGHTGITNATLWDNLIDVKVGDAIYINTFGEKLKYEVYDIQVVTPDQTDMLGTIDGKDIITLITCTPYGINTHRLLVHAERVPMDPEDETIVEETNGFKMQWWMWAVLGVAALILLGLIWWFLRALRQTNEANTSTQPVEDTEEML</sequence>
<dbReference type="Gene3D" id="2.40.260.10">
    <property type="entry name" value="Sortase"/>
    <property type="match status" value="1"/>
</dbReference>
<gene>
    <name evidence="3" type="ORF">QP027_07085</name>
</gene>
<dbReference type="NCBIfam" id="TIGR01076">
    <property type="entry name" value="sortase_fam"/>
    <property type="match status" value="1"/>
</dbReference>
<dbReference type="InterPro" id="IPR005754">
    <property type="entry name" value="Sortase"/>
</dbReference>
<accession>A0ABY8VC48</accession>
<feature type="transmembrane region" description="Helical" evidence="2">
    <location>
        <begin position="261"/>
        <end position="282"/>
    </location>
</feature>
<proteinExistence type="predicted"/>
<dbReference type="InterPro" id="IPR042002">
    <property type="entry name" value="Sortase_C"/>
</dbReference>
<name>A0ABY8VC48_9CORY</name>
<keyword evidence="4" id="KW-1185">Reference proteome</keyword>
<dbReference type="NCBIfam" id="NF033745">
    <property type="entry name" value="class_C_sortase"/>
    <property type="match status" value="1"/>
</dbReference>
<keyword evidence="2" id="KW-0472">Membrane</keyword>
<protein>
    <submittedName>
        <fullName evidence="3">Class C sortase</fullName>
    </submittedName>
</protein>
<reference evidence="3 4" key="1">
    <citation type="submission" date="2023-05" db="EMBL/GenBank/DDBJ databases">
        <title>Corynebacterium suedekumii sp. nov. and Corynebacterium breve sp. nov. isolated from raw cow's milk.</title>
        <authorList>
            <person name="Baer M.K."/>
            <person name="Mehl L."/>
            <person name="Hellmuth R."/>
            <person name="Marke G."/>
            <person name="Lipski A."/>
        </authorList>
    </citation>
    <scope>NUCLEOTIDE SEQUENCE [LARGE SCALE GENOMIC DNA]</scope>
    <source>
        <strain evidence="3 4">R4</strain>
    </source>
</reference>
<evidence type="ECO:0000313" key="4">
    <source>
        <dbReference type="Proteomes" id="UP001225598"/>
    </source>
</evidence>
<organism evidence="3 4">
    <name type="scientific">Corynebacterium breve</name>
    <dbReference type="NCBI Taxonomy" id="3049799"/>
    <lineage>
        <taxon>Bacteria</taxon>
        <taxon>Bacillati</taxon>
        <taxon>Actinomycetota</taxon>
        <taxon>Actinomycetes</taxon>
        <taxon>Mycobacteriales</taxon>
        <taxon>Corynebacteriaceae</taxon>
        <taxon>Corynebacterium</taxon>
    </lineage>
</organism>
<evidence type="ECO:0000313" key="3">
    <source>
        <dbReference type="EMBL" id="WIM66897.1"/>
    </source>
</evidence>
<evidence type="ECO:0000256" key="2">
    <source>
        <dbReference type="SAM" id="Phobius"/>
    </source>
</evidence>
<dbReference type="SUPFAM" id="SSF63817">
    <property type="entry name" value="Sortase"/>
    <property type="match status" value="1"/>
</dbReference>
<dbReference type="RefSeq" id="WP_284823614.1">
    <property type="nucleotide sequence ID" value="NZ_CP126969.1"/>
</dbReference>
<dbReference type="Pfam" id="PF04203">
    <property type="entry name" value="Sortase"/>
    <property type="match status" value="1"/>
</dbReference>
<keyword evidence="1" id="KW-0378">Hydrolase</keyword>
<keyword evidence="2" id="KW-1133">Transmembrane helix</keyword>
<dbReference type="EMBL" id="CP126969">
    <property type="protein sequence ID" value="WIM66897.1"/>
    <property type="molecule type" value="Genomic_DNA"/>
</dbReference>
<evidence type="ECO:0000256" key="1">
    <source>
        <dbReference type="ARBA" id="ARBA00022801"/>
    </source>
</evidence>
<dbReference type="Proteomes" id="UP001225598">
    <property type="component" value="Chromosome"/>
</dbReference>